<dbReference type="Proteomes" id="UP001189122">
    <property type="component" value="Unassembled WGS sequence"/>
</dbReference>
<feature type="transmembrane region" description="Helical" evidence="1">
    <location>
        <begin position="6"/>
        <end position="27"/>
    </location>
</feature>
<keyword evidence="1" id="KW-0812">Transmembrane</keyword>
<sequence length="65" mass="7998">MTFIIFYYLSYYIHFIYIMRLTLLNFYEVISSWRRDYLESIKIVTDQASLGLRLMQNKIKSLVDF</sequence>
<evidence type="ECO:0000256" key="1">
    <source>
        <dbReference type="SAM" id="Phobius"/>
    </source>
</evidence>
<reference evidence="2 3" key="1">
    <citation type="submission" date="2019-12" db="EMBL/GenBank/DDBJ databases">
        <authorList>
            <person name="Scholz U."/>
            <person name="Mascher M."/>
            <person name="Fiebig A."/>
        </authorList>
    </citation>
    <scope>NUCLEOTIDE SEQUENCE</scope>
</reference>
<keyword evidence="3" id="KW-1185">Reference proteome</keyword>
<organism evidence="2">
    <name type="scientific">Spirodela intermedia</name>
    <name type="common">Intermediate duckweed</name>
    <dbReference type="NCBI Taxonomy" id="51605"/>
    <lineage>
        <taxon>Eukaryota</taxon>
        <taxon>Viridiplantae</taxon>
        <taxon>Streptophyta</taxon>
        <taxon>Embryophyta</taxon>
        <taxon>Tracheophyta</taxon>
        <taxon>Spermatophyta</taxon>
        <taxon>Magnoliopsida</taxon>
        <taxon>Liliopsida</taxon>
        <taxon>Araceae</taxon>
        <taxon>Lemnoideae</taxon>
        <taxon>Spirodela</taxon>
    </lineage>
</organism>
<gene>
    <name evidence="2" type="ORF">SI7747_17019466</name>
</gene>
<dbReference type="AlphaFoldDB" id="A0A7I8JS94"/>
<evidence type="ECO:0000313" key="3">
    <source>
        <dbReference type="Proteomes" id="UP001189122"/>
    </source>
</evidence>
<name>A0A7I8JS94_SPIIN</name>
<dbReference type="EMBL" id="CACRZD030000017">
    <property type="protein sequence ID" value="CAA6673050.1"/>
    <property type="molecule type" value="Genomic_DNA"/>
</dbReference>
<keyword evidence="1" id="KW-1133">Transmembrane helix</keyword>
<protein>
    <submittedName>
        <fullName evidence="2">Uncharacterized protein</fullName>
    </submittedName>
</protein>
<evidence type="ECO:0000313" key="2">
    <source>
        <dbReference type="EMBL" id="CAA2633996.1"/>
    </source>
</evidence>
<accession>A0A7I8JS94</accession>
<dbReference type="EMBL" id="LR743604">
    <property type="protein sequence ID" value="CAA2633996.1"/>
    <property type="molecule type" value="Genomic_DNA"/>
</dbReference>
<proteinExistence type="predicted"/>
<keyword evidence="1" id="KW-0472">Membrane</keyword>